<comment type="caution">
    <text evidence="1">The sequence shown here is derived from an EMBL/GenBank/DDBJ whole genome shotgun (WGS) entry which is preliminary data.</text>
</comment>
<accession>A0A7W9NG10</accession>
<dbReference type="RefSeq" id="WP_184860274.1">
    <property type="nucleotide sequence ID" value="NZ_BAAAWY010000042.1"/>
</dbReference>
<protein>
    <submittedName>
        <fullName evidence="1">Uncharacterized protein</fullName>
    </submittedName>
</protein>
<dbReference type="Proteomes" id="UP000585638">
    <property type="component" value="Unassembled WGS sequence"/>
</dbReference>
<organism evidence="1 2">
    <name type="scientific">Kutzneria kofuensis</name>
    <dbReference type="NCBI Taxonomy" id="103725"/>
    <lineage>
        <taxon>Bacteria</taxon>
        <taxon>Bacillati</taxon>
        <taxon>Actinomycetota</taxon>
        <taxon>Actinomycetes</taxon>
        <taxon>Pseudonocardiales</taxon>
        <taxon>Pseudonocardiaceae</taxon>
        <taxon>Kutzneria</taxon>
    </lineage>
</organism>
<dbReference type="EMBL" id="JACHIR010000001">
    <property type="protein sequence ID" value="MBB5890676.1"/>
    <property type="molecule type" value="Genomic_DNA"/>
</dbReference>
<gene>
    <name evidence="1" type="ORF">BJ998_001872</name>
</gene>
<reference evidence="1 2" key="1">
    <citation type="submission" date="2020-08" db="EMBL/GenBank/DDBJ databases">
        <title>Sequencing the genomes of 1000 actinobacteria strains.</title>
        <authorList>
            <person name="Klenk H.-P."/>
        </authorList>
    </citation>
    <scope>NUCLEOTIDE SEQUENCE [LARGE SCALE GENOMIC DNA]</scope>
    <source>
        <strain evidence="1 2">DSM 43851</strain>
    </source>
</reference>
<evidence type="ECO:0000313" key="2">
    <source>
        <dbReference type="Proteomes" id="UP000585638"/>
    </source>
</evidence>
<evidence type="ECO:0000313" key="1">
    <source>
        <dbReference type="EMBL" id="MBB5890676.1"/>
    </source>
</evidence>
<sequence>MTTTEDAPELIVHPDGTVWERWYDQDDGGWRQSRAVFWADEGVIGSLPDVVIENADVPIHRNSGRPLEGCRWATQDDAQHALSATQTPIPADPPLTVGEVVPTFVAASCSTVRERVLVDIGHQAVPDGPVFTLTISADVPSAIELYRSLSGALRYLGVNTDALWPATVAMTDRR</sequence>
<dbReference type="AlphaFoldDB" id="A0A7W9NG10"/>
<keyword evidence="2" id="KW-1185">Reference proteome</keyword>
<name>A0A7W9NG10_9PSEU</name>
<proteinExistence type="predicted"/>